<dbReference type="Pfam" id="PF01558">
    <property type="entry name" value="POR"/>
    <property type="match status" value="1"/>
</dbReference>
<dbReference type="RefSeq" id="WP_213163453.1">
    <property type="nucleotide sequence ID" value="NZ_CP058214.1"/>
</dbReference>
<keyword evidence="10" id="KW-0670">Pyruvate</keyword>
<protein>
    <submittedName>
        <fullName evidence="10">Indolepyruvate ferredoxin oxidoreductase family protein</fullName>
    </submittedName>
</protein>
<dbReference type="CDD" id="cd07034">
    <property type="entry name" value="TPP_PYR_PFOR_IOR-alpha_like"/>
    <property type="match status" value="1"/>
</dbReference>
<organism evidence="10 11">
    <name type="scientific">Kaustia mangrovi</name>
    <dbReference type="NCBI Taxonomy" id="2593653"/>
    <lineage>
        <taxon>Bacteria</taxon>
        <taxon>Pseudomonadati</taxon>
        <taxon>Pseudomonadota</taxon>
        <taxon>Alphaproteobacteria</taxon>
        <taxon>Hyphomicrobiales</taxon>
        <taxon>Parvibaculaceae</taxon>
        <taxon>Kaustia</taxon>
    </lineage>
</organism>
<evidence type="ECO:0000256" key="6">
    <source>
        <dbReference type="ARBA" id="ARBA00023014"/>
    </source>
</evidence>
<dbReference type="InterPro" id="IPR009014">
    <property type="entry name" value="Transketo_C/PFOR_II"/>
</dbReference>
<dbReference type="GO" id="GO:0044281">
    <property type="term" value="P:small molecule metabolic process"/>
    <property type="evidence" value="ECO:0007669"/>
    <property type="project" value="UniProtKB-ARBA"/>
</dbReference>
<dbReference type="GO" id="GO:0045333">
    <property type="term" value="P:cellular respiration"/>
    <property type="evidence" value="ECO:0007669"/>
    <property type="project" value="UniProtKB-ARBA"/>
</dbReference>
<evidence type="ECO:0000259" key="9">
    <source>
        <dbReference type="Pfam" id="PF20169"/>
    </source>
</evidence>
<dbReference type="SUPFAM" id="SSF52518">
    <property type="entry name" value="Thiamin diphosphate-binding fold (THDP-binding)"/>
    <property type="match status" value="2"/>
</dbReference>
<dbReference type="InterPro" id="IPR019752">
    <property type="entry name" value="Pyrv/ketoisovalerate_OxRed_cat"/>
</dbReference>
<dbReference type="Proteomes" id="UP000593594">
    <property type="component" value="Chromosome"/>
</dbReference>
<keyword evidence="2" id="KW-0479">Metal-binding</keyword>
<reference evidence="10 11" key="1">
    <citation type="submission" date="2020-06" db="EMBL/GenBank/DDBJ databases">
        <title>Genome sequence of 2 isolates from Red Sea Mangroves.</title>
        <authorList>
            <person name="Sefrji F."/>
            <person name="Michoud G."/>
            <person name="Merlino G."/>
            <person name="Daffonchio D."/>
        </authorList>
    </citation>
    <scope>NUCLEOTIDE SEQUENCE [LARGE SCALE GENOMIC DNA]</scope>
    <source>
        <strain evidence="10 11">R1DC25</strain>
    </source>
</reference>
<feature type="domain" description="Thiamine pyrophosphate enzyme TPP-binding" evidence="8">
    <location>
        <begin position="451"/>
        <end position="599"/>
    </location>
</feature>
<sequence>MTLRDVKLDDKYDLASGRIFLSGTQALVRLTLMQQARDAGEGLDTAGYVTGYRGSPLGGLDQQFSRAKTALEARNVLFQPALNEDLAATAVWGAQQAEMRGEGAHDGVFTLWYGKGPGVDRSGDVLRHGNAAGSSKHGGVLVLMGDDHTAESSTVAHQSEFALMDAMIPVLNPAGVQEILDYGLYGLALSRFSGCWVGLKCVKDTVESTAIVDGALDRLDIVYPDDFEMPEGGLNIRPNDERHDQEYRLHTYKRFAAVAFARANRLDRIVFSGGKAPKIGIVSTGKSYMDVRQALDELGIDEVKAADLGLRLLKVAMVWPLDPEIVEEFADGLDLIVVVEEKRSLIETQIREQLYGREGAPAIVGKKDEAGEHLFPAFGALDPNRIALAIGERLPQNGVSEAMAERIAALGKAQKSLRNVPSLPARIPYFCAGCPHNSSTVVPDGGRGYAGIGCHWMVQFIPERHTEGFTHMGGEGANWIGEAPFSERTHVFQNIGDGTYNHSGLLAIRAAKAAGVNITYKILYNDAVAMTGGQTHEGGLTVPMIARQMRAEGVDRIAVVSDEPDKYPANAGFPSGTTFNHRNELMGIQKELMEVPGVSVLIYDQTCAAEKRRRRKRGLFPDPPKRVFVNELVCEGCGDCGVTSNCVAVAPVETPFGRKRQIDQSVCNKDFSCLKGFCPSFVTVEGGELARTHAGHGRDPATLPFEALPEPDLPALDRPWSVIVTGIGGTGVVTIGQILGMAAHMEGKGAGIIDMAGLAQKNGAVATHMKIAAAPEDIATIRVAGGGADLLLGCDLMTSASEGILATLSAERSNAVVNSHETMPAQFTRDADFQLPGDEMMLAIQSRTRQAGAHAVDATHIASSIMGDSIATNMFTLGFAYQKGLVPVSAVAIDRAIALNGVAVEMNRQAFLWGRRAAHDLAAVERLIDTRDEQAPLPQETLDDMVERRSRFLTGYQDAAYAERYRSVVARVRLAEQKVAPGSEALSEAVARYYFKLLAYKDEYEVARLYTDGTFAREIAETFTGDYRIKFHMAPPLLARRDPETGELQKREYGPWMMGAFRLLARMKRLRGTVFDIFGYSAERRHERALIADYEAVVDELLSGLSRDNLALAAEIASVPEHIRGYGHVKERHLAEAKTREAELLAAFRGGRTAPLRAAAE</sequence>
<dbReference type="InterPro" id="IPR029061">
    <property type="entry name" value="THDP-binding"/>
</dbReference>
<keyword evidence="6" id="KW-0411">Iron-sulfur</keyword>
<dbReference type="Gene3D" id="3.40.50.970">
    <property type="match status" value="1"/>
</dbReference>
<feature type="domain" description="DUF6537" evidence="9">
    <location>
        <begin position="942"/>
        <end position="1142"/>
    </location>
</feature>
<dbReference type="InterPro" id="IPR046667">
    <property type="entry name" value="DUF6537"/>
</dbReference>
<dbReference type="InterPro" id="IPR002880">
    <property type="entry name" value="Pyrv_Fd/Flavodoxin_OxRdtase_N"/>
</dbReference>
<evidence type="ECO:0000256" key="5">
    <source>
        <dbReference type="ARBA" id="ARBA00023004"/>
    </source>
</evidence>
<evidence type="ECO:0000256" key="1">
    <source>
        <dbReference type="ARBA" id="ARBA00022448"/>
    </source>
</evidence>
<dbReference type="SUPFAM" id="SSF52922">
    <property type="entry name" value="TK C-terminal domain-like"/>
    <property type="match status" value="1"/>
</dbReference>
<dbReference type="PANTHER" id="PTHR48084:SF3">
    <property type="entry name" value="SUBUNIT OF PYRUVATE:FLAVODOXIN OXIDOREDUCTASE"/>
    <property type="match status" value="1"/>
</dbReference>
<dbReference type="Gene3D" id="3.40.920.10">
    <property type="entry name" value="Pyruvate-ferredoxin oxidoreductase, PFOR, domain III"/>
    <property type="match status" value="1"/>
</dbReference>
<keyword evidence="1" id="KW-0813">Transport</keyword>
<dbReference type="NCBIfam" id="NF009588">
    <property type="entry name" value="PRK13029.1"/>
    <property type="match status" value="1"/>
</dbReference>
<dbReference type="KEGG" id="kmn:HW532_05595"/>
<dbReference type="Pfam" id="PF02775">
    <property type="entry name" value="TPP_enzyme_C"/>
    <property type="match status" value="1"/>
</dbReference>
<evidence type="ECO:0000256" key="2">
    <source>
        <dbReference type="ARBA" id="ARBA00022485"/>
    </source>
</evidence>
<evidence type="ECO:0000256" key="3">
    <source>
        <dbReference type="ARBA" id="ARBA00022982"/>
    </source>
</evidence>
<keyword evidence="4" id="KW-0560">Oxidoreductase</keyword>
<dbReference type="Pfam" id="PF20169">
    <property type="entry name" value="DUF6537"/>
    <property type="match status" value="1"/>
</dbReference>
<dbReference type="InterPro" id="IPR002869">
    <property type="entry name" value="Pyrv_flavodox_OxRed_cen"/>
</dbReference>
<proteinExistence type="predicted"/>
<dbReference type="GO" id="GO:0030976">
    <property type="term" value="F:thiamine pyrophosphate binding"/>
    <property type="evidence" value="ECO:0007669"/>
    <property type="project" value="InterPro"/>
</dbReference>
<dbReference type="GO" id="GO:0016625">
    <property type="term" value="F:oxidoreductase activity, acting on the aldehyde or oxo group of donors, iron-sulfur protein as acceptor"/>
    <property type="evidence" value="ECO:0007669"/>
    <property type="project" value="UniProtKB-ARBA"/>
</dbReference>
<evidence type="ECO:0000313" key="11">
    <source>
        <dbReference type="Proteomes" id="UP000593594"/>
    </source>
</evidence>
<dbReference type="EMBL" id="CP058214">
    <property type="protein sequence ID" value="QPC42221.1"/>
    <property type="molecule type" value="Genomic_DNA"/>
</dbReference>
<dbReference type="InterPro" id="IPR011766">
    <property type="entry name" value="TPP_enzyme_TPP-bd"/>
</dbReference>
<dbReference type="NCBIfam" id="NF009589">
    <property type="entry name" value="PRK13030.1"/>
    <property type="match status" value="1"/>
</dbReference>
<evidence type="ECO:0000256" key="4">
    <source>
        <dbReference type="ARBA" id="ARBA00023002"/>
    </source>
</evidence>
<accession>A0A7S8C2M6</accession>
<dbReference type="SUPFAM" id="SSF53323">
    <property type="entry name" value="Pyruvate-ferredoxin oxidoreductase, PFOR, domain III"/>
    <property type="match status" value="1"/>
</dbReference>
<evidence type="ECO:0000259" key="7">
    <source>
        <dbReference type="Pfam" id="PF01558"/>
    </source>
</evidence>
<feature type="domain" description="Pyruvate/ketoisovalerate oxidoreductase catalytic" evidence="7">
    <location>
        <begin position="728"/>
        <end position="914"/>
    </location>
</feature>
<evidence type="ECO:0000313" key="10">
    <source>
        <dbReference type="EMBL" id="QPC42221.1"/>
    </source>
</evidence>
<dbReference type="AlphaFoldDB" id="A0A7S8C2M6"/>
<dbReference type="InterPro" id="IPR051457">
    <property type="entry name" value="2-oxoacid:Fd_oxidoreductase"/>
</dbReference>
<evidence type="ECO:0000259" key="8">
    <source>
        <dbReference type="Pfam" id="PF02775"/>
    </source>
</evidence>
<keyword evidence="5" id="KW-0408">Iron</keyword>
<gene>
    <name evidence="10" type="ORF">HW532_05595</name>
</gene>
<keyword evidence="3" id="KW-0249">Electron transport</keyword>
<dbReference type="PANTHER" id="PTHR48084">
    <property type="entry name" value="2-OXOGLUTARATE OXIDOREDUCTASE SUBUNIT KORB-RELATED"/>
    <property type="match status" value="1"/>
</dbReference>
<keyword evidence="11" id="KW-1185">Reference proteome</keyword>
<dbReference type="Gene3D" id="3.40.50.920">
    <property type="match status" value="1"/>
</dbReference>
<dbReference type="GO" id="GO:0051539">
    <property type="term" value="F:4 iron, 4 sulfur cluster binding"/>
    <property type="evidence" value="ECO:0007669"/>
    <property type="project" value="UniProtKB-KW"/>
</dbReference>
<name>A0A7S8C2M6_9HYPH</name>
<keyword evidence="2" id="KW-0004">4Fe-4S</keyword>